<dbReference type="PANTHER" id="PTHR33664:SF1">
    <property type="entry name" value="DYNEIN AXONEMAL ASSEMBLY FACTOR 9"/>
    <property type="match status" value="1"/>
</dbReference>
<accession>A0A5K4F7P4</accession>
<evidence type="ECO:0000259" key="4">
    <source>
        <dbReference type="Pfam" id="PF25204"/>
    </source>
</evidence>
<dbReference type="InterPro" id="IPR055512">
    <property type="entry name" value="DUF7085"/>
</dbReference>
<dbReference type="STRING" id="6183.A0A5K4F7P4"/>
<evidence type="ECO:0000259" key="3">
    <source>
        <dbReference type="Pfam" id="PF23319"/>
    </source>
</evidence>
<organism evidence="5 6">
    <name type="scientific">Schistosoma mansoni</name>
    <name type="common">Blood fluke</name>
    <dbReference type="NCBI Taxonomy" id="6183"/>
    <lineage>
        <taxon>Eukaryota</taxon>
        <taxon>Metazoa</taxon>
        <taxon>Spiralia</taxon>
        <taxon>Lophotrochozoa</taxon>
        <taxon>Platyhelminthes</taxon>
        <taxon>Trematoda</taxon>
        <taxon>Digenea</taxon>
        <taxon>Strigeidida</taxon>
        <taxon>Schistosomatoidea</taxon>
        <taxon>Schistosomatidae</taxon>
        <taxon>Schistosoma</taxon>
    </lineage>
</organism>
<feature type="domain" description="DAAF9 N-terminal" evidence="1">
    <location>
        <begin position="8"/>
        <end position="214"/>
    </location>
</feature>
<sequence length="1236" mass="143126">MKLSHKNVKLLKSSSRHSLFSTQASLSRLEGVRRIMKDYNGDIFVIILGVDSMFNRGSMKAASYLLFDAYKMNCGDVAECKEELDILEDIFLCIRLNEVILYCNYASFALISPYVCHWPNLRIHYVNENYMSDSEKQEDMKVSVFESTLSNFKRIVIPYTDSQSNRDKMFNKLMIEDWPLIQSYAYDIKRQLSREFFTLSREVIDVGDNLRMLTERIDPVFIEYFVCKTFISFATSFEFALRTIDSTYQFNQSKELTEKQIEGLTSIYKYSNKRDNDHVKKRICPPYLLYGMNTTKNCLKFPNTLQFETHRNDDMHMIIHGSEQTVGISCERTYFLKKSIISDNKQNRLLKTLIQIYLHLINAVAMLINRIKTTLTDLDEIGTKIKEEIKKKINFVKYDEIDIEFEYVHGERSEAVHLITLLLRIYDIQDEEGQTVGSMGFKDTLLISSLKLNTILISRNVINLTENIPYICYWTPIEESLKLTEKVMAGKEKCLLNGELEIVTVPVGNMCLSLINCICYHNRIILYGKRYGVSVLEPRKINHFRSPDTSQPDLIELQFHPDIFKNANEFVSPYLYSTLLEEIDETGLHTSIWLIVKQHSKMRRLLIENVFPVWRSTGLLEVPSKKPNHCATKASFISYHLEQEFSKTTSHNNTISEKNLDENSELKDEDCNLFMAQLLTHQPSIKNWIRIYRNELSHVEASVCFNVPIPTANTCADLCLKCGINPQSYIIMEHGQKIEWNSIINEAAIGTNIQVYNKYKETLFNIKNSVPNDHPEICELQFKGTNFSDKRKFDCMELNSSLSMLKNPLIITVICGPPGSRKELVVANILNFVKESIEWIVIKPDNSNEITTSLHNALLKYYEIQCKINNDNEIKTRCHGILLCPDIIGSREILASIAELHQKLELNENTILIKIGCVATCIDLRMAIMDDGRMTFPGVLELIAEGWTNYLLLTGPPKSNQVNATKMGVPFTEIEELLHSVNPRLSHLFIPDGKTENSHTLEALMDENEFSNPILQRARLLSYPSLCTLTPPSPRLRNITLHFNRQLDRKPFMNALNGIFGDLKPWPFHGNIYTLCGQIAFVDDSSKLYELDYVTLSGINCLYQVNKKSNRNDKLYWLTCTIADASNNMENSNELNNLFANWFRETITKHEKPRELIRRSDLTEEDFNKIHERYHLYPLPQGWYYTGTYYVNMNGEKLFQHPNINEFIEEYIEGENTKIEARNSRLRCHPVSDLFS</sequence>
<feature type="domain" description="DUF7085" evidence="2">
    <location>
        <begin position="471"/>
        <end position="640"/>
    </location>
</feature>
<reference evidence="5" key="1">
    <citation type="journal article" date="2012" name="PLoS Negl. Trop. Dis.">
        <title>A systematically improved high quality genome and transcriptome of the human blood fluke Schistosoma mansoni.</title>
        <authorList>
            <person name="Protasio A.V."/>
            <person name="Tsai I.J."/>
            <person name="Babbage A."/>
            <person name="Nichol S."/>
            <person name="Hunt M."/>
            <person name="Aslett M.A."/>
            <person name="De Silva N."/>
            <person name="Velarde G.S."/>
            <person name="Anderson T.J."/>
            <person name="Clark R.C."/>
            <person name="Davidson C."/>
            <person name="Dillon G.P."/>
            <person name="Holroyd N.E."/>
            <person name="LoVerde P.T."/>
            <person name="Lloyd C."/>
            <person name="McQuillan J."/>
            <person name="Oliveira G."/>
            <person name="Otto T.D."/>
            <person name="Parker-Manuel S.J."/>
            <person name="Quail M.A."/>
            <person name="Wilson R.A."/>
            <person name="Zerlotini A."/>
            <person name="Dunne D.W."/>
            <person name="Berriman M."/>
        </authorList>
    </citation>
    <scope>NUCLEOTIDE SEQUENCE [LARGE SCALE GENOMIC DNA]</scope>
    <source>
        <strain evidence="5">Puerto Rican</strain>
    </source>
</reference>
<dbReference type="PANTHER" id="PTHR33664">
    <property type="entry name" value="RCG26366"/>
    <property type="match status" value="1"/>
</dbReference>
<dbReference type="Proteomes" id="UP000008854">
    <property type="component" value="Unassembled WGS sequence"/>
</dbReference>
<name>A0A5K4F7P4_SCHMA</name>
<proteinExistence type="predicted"/>
<dbReference type="Pfam" id="PF25204">
    <property type="entry name" value="DAAF9_2"/>
    <property type="match status" value="1"/>
</dbReference>
<feature type="domain" description="DAAF9" evidence="4">
    <location>
        <begin position="811"/>
        <end position="1025"/>
    </location>
</feature>
<protein>
    <submittedName>
        <fullName evidence="6">DNA-directed RNA polymerase</fullName>
    </submittedName>
</protein>
<dbReference type="WBParaSite" id="Smp_332580.1">
    <property type="protein sequence ID" value="Smp_332580.1"/>
    <property type="gene ID" value="Smp_332580"/>
</dbReference>
<reference evidence="6" key="2">
    <citation type="submission" date="2019-11" db="UniProtKB">
        <authorList>
            <consortium name="WormBaseParasite"/>
        </authorList>
    </citation>
    <scope>IDENTIFICATION</scope>
    <source>
        <strain evidence="6">Puerto Rican</strain>
    </source>
</reference>
<dbReference type="InterPro" id="IPR056498">
    <property type="entry name" value="DAAF9_N"/>
</dbReference>
<evidence type="ECO:0000313" key="6">
    <source>
        <dbReference type="WBParaSite" id="Smp_332580.1"/>
    </source>
</evidence>
<dbReference type="InterPro" id="IPR057478">
    <property type="entry name" value="DAAF9_2"/>
</dbReference>
<dbReference type="AlphaFoldDB" id="A0A5K4F7P4"/>
<dbReference type="InParanoid" id="A0A5K4F7P4"/>
<dbReference type="Pfam" id="PF23318">
    <property type="entry name" value="DUF7085"/>
    <property type="match status" value="1"/>
</dbReference>
<dbReference type="InterPro" id="IPR040342">
    <property type="entry name" value="DNAAF9"/>
</dbReference>
<evidence type="ECO:0000259" key="1">
    <source>
        <dbReference type="Pfam" id="PF23281"/>
    </source>
</evidence>
<dbReference type="Pfam" id="PF23319">
    <property type="entry name" value="CobW_C_DAAF9"/>
    <property type="match status" value="1"/>
</dbReference>
<feature type="domain" description="DAAF9 CobW C-like" evidence="3">
    <location>
        <begin position="1038"/>
        <end position="1099"/>
    </location>
</feature>
<dbReference type="InterPro" id="IPR056414">
    <property type="entry name" value="DAAF9_CobW_C"/>
</dbReference>
<keyword evidence="5" id="KW-1185">Reference proteome</keyword>
<evidence type="ECO:0000313" key="5">
    <source>
        <dbReference type="Proteomes" id="UP000008854"/>
    </source>
</evidence>
<evidence type="ECO:0000259" key="2">
    <source>
        <dbReference type="Pfam" id="PF23318"/>
    </source>
</evidence>
<dbReference type="Pfam" id="PF23281">
    <property type="entry name" value="DAAF9_N"/>
    <property type="match status" value="1"/>
</dbReference>